<evidence type="ECO:0000256" key="1">
    <source>
        <dbReference type="SAM" id="MobiDB-lite"/>
    </source>
</evidence>
<feature type="region of interest" description="Disordered" evidence="1">
    <location>
        <begin position="110"/>
        <end position="131"/>
    </location>
</feature>
<evidence type="ECO:0000313" key="2">
    <source>
        <dbReference type="EMBL" id="KAJ5572620.1"/>
    </source>
</evidence>
<organism evidence="2 3">
    <name type="scientific">Penicillium hetheringtonii</name>
    <dbReference type="NCBI Taxonomy" id="911720"/>
    <lineage>
        <taxon>Eukaryota</taxon>
        <taxon>Fungi</taxon>
        <taxon>Dikarya</taxon>
        <taxon>Ascomycota</taxon>
        <taxon>Pezizomycotina</taxon>
        <taxon>Eurotiomycetes</taxon>
        <taxon>Eurotiomycetidae</taxon>
        <taxon>Eurotiales</taxon>
        <taxon>Aspergillaceae</taxon>
        <taxon>Penicillium</taxon>
    </lineage>
</organism>
<accession>A0AAD6DB79</accession>
<sequence length="234" mass="26080">MLAILYWIATYPPIGKLFVIPRAAQVSRTGYRVRKGYCAGSLLDLIKLTNLPTKEQYSGLETEHPIDKELIGTFIDSSSTGILSSGRTATLMPISKAFWKDKWDTANSALAKKPPVGTASGKLKSKSPTKPSERIAEAFGSTYNPRPFLAVEKGINIAKGSIFMLIDPVNLEKLDDLASDTVEDDTDEAADEMLCFTKSRFQVRFDDVNEKIYEQLSNIEKTTEIYNLQNWWGV</sequence>
<comment type="caution">
    <text evidence="2">The sequence shown here is derived from an EMBL/GenBank/DDBJ whole genome shotgun (WGS) entry which is preliminary data.</text>
</comment>
<dbReference type="EMBL" id="JAQJAC010000009">
    <property type="protein sequence ID" value="KAJ5572620.1"/>
    <property type="molecule type" value="Genomic_DNA"/>
</dbReference>
<dbReference type="AlphaFoldDB" id="A0AAD6DB79"/>
<reference evidence="2 3" key="1">
    <citation type="journal article" date="2023" name="IMA Fungus">
        <title>Comparative genomic study of the Penicillium genus elucidates a diverse pangenome and 15 lateral gene transfer events.</title>
        <authorList>
            <person name="Petersen C."/>
            <person name="Sorensen T."/>
            <person name="Nielsen M.R."/>
            <person name="Sondergaard T.E."/>
            <person name="Sorensen J.L."/>
            <person name="Fitzpatrick D.A."/>
            <person name="Frisvad J.C."/>
            <person name="Nielsen K.L."/>
        </authorList>
    </citation>
    <scope>NUCLEOTIDE SEQUENCE [LARGE SCALE GENOMIC DNA]</scope>
    <source>
        <strain evidence="2 3">IBT 29057</strain>
    </source>
</reference>
<protein>
    <submittedName>
        <fullName evidence="2">Uncharacterized protein</fullName>
    </submittedName>
</protein>
<dbReference type="Proteomes" id="UP001216150">
    <property type="component" value="Unassembled WGS sequence"/>
</dbReference>
<proteinExistence type="predicted"/>
<name>A0AAD6DB79_9EURO</name>
<keyword evidence="3" id="KW-1185">Reference proteome</keyword>
<gene>
    <name evidence="2" type="ORF">N7450_009604</name>
</gene>
<evidence type="ECO:0000313" key="3">
    <source>
        <dbReference type="Proteomes" id="UP001216150"/>
    </source>
</evidence>